<protein>
    <recommendedName>
        <fullName evidence="4">Replication-relaxation</fullName>
    </recommendedName>
</protein>
<gene>
    <name evidence="2" type="ORF">B7C42_05653</name>
</gene>
<evidence type="ECO:0008006" key="4">
    <source>
        <dbReference type="Google" id="ProtNLM"/>
    </source>
</evidence>
<feature type="compositionally biased region" description="Low complexity" evidence="1">
    <location>
        <begin position="9"/>
        <end position="24"/>
    </location>
</feature>
<feature type="region of interest" description="Disordered" evidence="1">
    <location>
        <begin position="316"/>
        <end position="340"/>
    </location>
</feature>
<sequence length="340" mass="36687">MSRAHRSRTAAPSPAASPGEPSRSAVPVLAGRASLAGILTPRDRWLLAMLYEHRVLTTTQISALAFPAVRRATRRLLKLHEAGVIDRFRPHRPVGTAPWHWTLAPAGAAVLAAEHGLDPRELRWRHDRALSMAYSLRLDHDIGVADWFTTLATDPHLPATLTTWWSPTRCARLWGDLARPDGYGRLTPTASGPVGIEFFLEYDCGTESLTQVTRKLGGYANLAAATGLTTPLLVWLPTSQREATARTALAATAAGLEHPDTVSIATAAADHQPGMGPAGPVWLPLHPAPARPRPRITVTALASAWPRLRLTTASHSEATAADQRVVIAAPPPRPPEQETR</sequence>
<evidence type="ECO:0000313" key="3">
    <source>
        <dbReference type="Proteomes" id="UP000215506"/>
    </source>
</evidence>
<accession>A0A231H0Y0</accession>
<feature type="region of interest" description="Disordered" evidence="1">
    <location>
        <begin position="1"/>
        <end position="24"/>
    </location>
</feature>
<dbReference type="Proteomes" id="UP000215506">
    <property type="component" value="Unassembled WGS sequence"/>
</dbReference>
<dbReference type="InterPro" id="IPR025855">
    <property type="entry name" value="Replic_Relax"/>
</dbReference>
<evidence type="ECO:0000256" key="1">
    <source>
        <dbReference type="SAM" id="MobiDB-lite"/>
    </source>
</evidence>
<dbReference type="AlphaFoldDB" id="A0A231H0Y0"/>
<organism evidence="2 3">
    <name type="scientific">Nocardia cerradoensis</name>
    <dbReference type="NCBI Taxonomy" id="85688"/>
    <lineage>
        <taxon>Bacteria</taxon>
        <taxon>Bacillati</taxon>
        <taxon>Actinomycetota</taxon>
        <taxon>Actinomycetes</taxon>
        <taxon>Mycobacteriales</taxon>
        <taxon>Nocardiaceae</taxon>
        <taxon>Nocardia</taxon>
    </lineage>
</organism>
<dbReference type="RefSeq" id="WP_082976869.1">
    <property type="nucleotide sequence ID" value="NZ_NGAF01000014.1"/>
</dbReference>
<comment type="caution">
    <text evidence="2">The sequence shown here is derived from an EMBL/GenBank/DDBJ whole genome shotgun (WGS) entry which is preliminary data.</text>
</comment>
<keyword evidence="3" id="KW-1185">Reference proteome</keyword>
<proteinExistence type="predicted"/>
<dbReference type="EMBL" id="NGAF01000014">
    <property type="protein sequence ID" value="OXR42451.1"/>
    <property type="molecule type" value="Genomic_DNA"/>
</dbReference>
<dbReference type="Pfam" id="PF13814">
    <property type="entry name" value="Replic_Relax"/>
    <property type="match status" value="1"/>
</dbReference>
<reference evidence="2 3" key="1">
    <citation type="submission" date="2017-07" db="EMBL/GenBank/DDBJ databases">
        <title>First draft Genome Sequence of Nocardia cerradoensis isolated from human infection.</title>
        <authorList>
            <person name="Carrasco G."/>
        </authorList>
    </citation>
    <scope>NUCLEOTIDE SEQUENCE [LARGE SCALE GENOMIC DNA]</scope>
    <source>
        <strain evidence="2 3">CNM20130759</strain>
    </source>
</reference>
<evidence type="ECO:0000313" key="2">
    <source>
        <dbReference type="EMBL" id="OXR42451.1"/>
    </source>
</evidence>
<name>A0A231H0Y0_9NOCA</name>